<dbReference type="AlphaFoldDB" id="A0AAN7H4L0"/>
<reference evidence="1" key="1">
    <citation type="journal article" date="2023" name="Mol. Phylogenet. Evol.">
        <title>Genome-scale phylogeny and comparative genomics of the fungal order Sordariales.</title>
        <authorList>
            <person name="Hensen N."/>
            <person name="Bonometti L."/>
            <person name="Westerberg I."/>
            <person name="Brannstrom I.O."/>
            <person name="Guillou S."/>
            <person name="Cros-Aarteil S."/>
            <person name="Calhoun S."/>
            <person name="Haridas S."/>
            <person name="Kuo A."/>
            <person name="Mondo S."/>
            <person name="Pangilinan J."/>
            <person name="Riley R."/>
            <person name="LaButti K."/>
            <person name="Andreopoulos B."/>
            <person name="Lipzen A."/>
            <person name="Chen C."/>
            <person name="Yan M."/>
            <person name="Daum C."/>
            <person name="Ng V."/>
            <person name="Clum A."/>
            <person name="Steindorff A."/>
            <person name="Ohm R.A."/>
            <person name="Martin F."/>
            <person name="Silar P."/>
            <person name="Natvig D.O."/>
            <person name="Lalanne C."/>
            <person name="Gautier V."/>
            <person name="Ament-Velasquez S.L."/>
            <person name="Kruys A."/>
            <person name="Hutchinson M.I."/>
            <person name="Powell A.J."/>
            <person name="Barry K."/>
            <person name="Miller A.N."/>
            <person name="Grigoriev I.V."/>
            <person name="Debuchy R."/>
            <person name="Gladieux P."/>
            <person name="Hiltunen Thoren M."/>
            <person name="Johannesson H."/>
        </authorList>
    </citation>
    <scope>NUCLEOTIDE SEQUENCE</scope>
    <source>
        <strain evidence="1">CBS 990.96</strain>
    </source>
</reference>
<accession>A0AAN7H4L0</accession>
<name>A0AAN7H4L0_9PEZI</name>
<organism evidence="1 2">
    <name type="scientific">Podospora fimiseda</name>
    <dbReference type="NCBI Taxonomy" id="252190"/>
    <lineage>
        <taxon>Eukaryota</taxon>
        <taxon>Fungi</taxon>
        <taxon>Dikarya</taxon>
        <taxon>Ascomycota</taxon>
        <taxon>Pezizomycotina</taxon>
        <taxon>Sordariomycetes</taxon>
        <taxon>Sordariomycetidae</taxon>
        <taxon>Sordariales</taxon>
        <taxon>Podosporaceae</taxon>
        <taxon>Podospora</taxon>
    </lineage>
</organism>
<sequence length="270" mass="30874">MKLSIVLSDEEKQVMICPPDVQPLCPFRWLIQSGHWAPGYENPCLPRDKAPWKMVFRCYLTDLPGQFSEMVAKPDQSTLYNWRDYMIDTTNTTMAHGPLTSSACEVERCQCYGKDITITVQLNTSPWAVAIAIWAANRDWVQNIDVRDLLPAWGDHQLKIECARLMVQTGRGTQSSYFSHTSTQKYYSGSWNVNSNRWNWNLWTEIGYTEVFDNKESVQHQGHLTTPGLRLIFTKPKPKVIDNGESDNGLSDRTETTILTPAGTVFSDDW</sequence>
<protein>
    <submittedName>
        <fullName evidence="1">Uncharacterized protein</fullName>
    </submittedName>
</protein>
<evidence type="ECO:0000313" key="2">
    <source>
        <dbReference type="Proteomes" id="UP001301958"/>
    </source>
</evidence>
<keyword evidence="2" id="KW-1185">Reference proteome</keyword>
<reference evidence="1" key="2">
    <citation type="submission" date="2023-05" db="EMBL/GenBank/DDBJ databases">
        <authorList>
            <consortium name="Lawrence Berkeley National Laboratory"/>
            <person name="Steindorff A."/>
            <person name="Hensen N."/>
            <person name="Bonometti L."/>
            <person name="Westerberg I."/>
            <person name="Brannstrom I.O."/>
            <person name="Guillou S."/>
            <person name="Cros-Aarteil S."/>
            <person name="Calhoun S."/>
            <person name="Haridas S."/>
            <person name="Kuo A."/>
            <person name="Mondo S."/>
            <person name="Pangilinan J."/>
            <person name="Riley R."/>
            <person name="Labutti K."/>
            <person name="Andreopoulos B."/>
            <person name="Lipzen A."/>
            <person name="Chen C."/>
            <person name="Yanf M."/>
            <person name="Daum C."/>
            <person name="Ng V."/>
            <person name="Clum A."/>
            <person name="Ohm R."/>
            <person name="Martin F."/>
            <person name="Silar P."/>
            <person name="Natvig D."/>
            <person name="Lalanne C."/>
            <person name="Gautier V."/>
            <person name="Ament-Velasquez S.L."/>
            <person name="Kruys A."/>
            <person name="Hutchinson M.I."/>
            <person name="Powell A.J."/>
            <person name="Barry K."/>
            <person name="Miller A.N."/>
            <person name="Grigoriev I.V."/>
            <person name="Debuchy R."/>
            <person name="Gladieux P."/>
            <person name="Thoren M.H."/>
            <person name="Johannesson H."/>
        </authorList>
    </citation>
    <scope>NUCLEOTIDE SEQUENCE</scope>
    <source>
        <strain evidence="1">CBS 990.96</strain>
    </source>
</reference>
<comment type="caution">
    <text evidence="1">The sequence shown here is derived from an EMBL/GenBank/DDBJ whole genome shotgun (WGS) entry which is preliminary data.</text>
</comment>
<dbReference type="Proteomes" id="UP001301958">
    <property type="component" value="Unassembled WGS sequence"/>
</dbReference>
<evidence type="ECO:0000313" key="1">
    <source>
        <dbReference type="EMBL" id="KAK4228980.1"/>
    </source>
</evidence>
<gene>
    <name evidence="1" type="ORF">QBC38DRAFT_543861</name>
</gene>
<dbReference type="EMBL" id="MU865313">
    <property type="protein sequence ID" value="KAK4228980.1"/>
    <property type="molecule type" value="Genomic_DNA"/>
</dbReference>
<proteinExistence type="predicted"/>